<keyword evidence="7" id="KW-1185">Reference proteome</keyword>
<sequence>MEECACLCGLGSSRGCRCCQKRQDPAETAKAEEKHLEADGAARCWAGSGGIASPRPPPHCSLLDLPVEMLVEICSSLPGTELPNLAQVCTKFHRILHSNSVWRRRCQEEYGLRENLQELEMIATSYREVYAKLFHPYRHILGLWQEDTEDYKTLLSYREVYAKLFHPYRHILGLWQEDTEDYKTLLYVAVDGLGITGWTYGPRLNTHVDGPMQFKPAFRIRLTEGKSATVECMEGCHRRPHSRHLQIRRNMFSTHCNQRDHRKDSPGRLREEWGRGLRGDHRYDWLTYRRLYLPPSHPDDLIRPGLFQSKNLPFGLMIAVLSFHGKYARVTKITGFSFGTLEIHLMRRIQLREGEIFRDFFELCCVVQEIQEQVIREQQQEDGTEESEGRGWQSPGQPSVGESRAAASEDQPVPFVLPVGTRLRDRDYPRTCRMCFYGVVTVTLHGLPWRHPGVFILFDENHFGFIWLEVKSFILYGRVQNTFQNMEAPSPQAFQELLKSVQSCWVG</sequence>
<dbReference type="GO" id="GO:0019005">
    <property type="term" value="C:SCF ubiquitin ligase complex"/>
    <property type="evidence" value="ECO:0007669"/>
    <property type="project" value="TreeGrafter"/>
</dbReference>
<reference evidence="6 7" key="1">
    <citation type="journal article" date="2011" name="Nature">
        <title>A high-resolution map of human evolutionary constraint using 29 mammals.</title>
        <authorList>
            <person name="Lindblad-Toh K."/>
            <person name="Garber M."/>
            <person name="Zuk O."/>
            <person name="Lin M.F."/>
            <person name="Parker B.J."/>
            <person name="Washietl S."/>
            <person name="Kheradpour P."/>
            <person name="Ernst J."/>
            <person name="Jordan G."/>
            <person name="Mauceli E."/>
            <person name="Ward L.D."/>
            <person name="Lowe C.B."/>
            <person name="Holloway A.K."/>
            <person name="Clamp M."/>
            <person name="Gnerre S."/>
            <person name="Alfoldi J."/>
            <person name="Beal K."/>
            <person name="Chang J."/>
            <person name="Clawson H."/>
            <person name="Cuff J."/>
            <person name="Di Palma F."/>
            <person name="Fitzgerald S."/>
            <person name="Flicek P."/>
            <person name="Guttman M."/>
            <person name="Hubisz M.J."/>
            <person name="Jaffe D.B."/>
            <person name="Jungreis I."/>
            <person name="Kent W.J."/>
            <person name="Kostka D."/>
            <person name="Lara M."/>
            <person name="Martins A.L."/>
            <person name="Massingham T."/>
            <person name="Moltke I."/>
            <person name="Raney B.J."/>
            <person name="Rasmussen M.D."/>
            <person name="Robinson J."/>
            <person name="Stark A."/>
            <person name="Vilella A.J."/>
            <person name="Wen J."/>
            <person name="Xie X."/>
            <person name="Zody M.C."/>
            <person name="Baldwin J."/>
            <person name="Bloom T."/>
            <person name="Chin C.W."/>
            <person name="Heiman D."/>
            <person name="Nicol R."/>
            <person name="Nusbaum C."/>
            <person name="Young S."/>
            <person name="Wilkinson J."/>
            <person name="Worley K.C."/>
            <person name="Kovar C.L."/>
            <person name="Muzny D.M."/>
            <person name="Gibbs R.A."/>
            <person name="Cree A."/>
            <person name="Dihn H.H."/>
            <person name="Fowler G."/>
            <person name="Jhangiani S."/>
            <person name="Joshi V."/>
            <person name="Lee S."/>
            <person name="Lewis L.R."/>
            <person name="Nazareth L.V."/>
            <person name="Okwuonu G."/>
            <person name="Santibanez J."/>
            <person name="Warren W.C."/>
            <person name="Mardis E.R."/>
            <person name="Weinstock G.M."/>
            <person name="Wilson R.K."/>
            <person name="Delehaunty K."/>
            <person name="Dooling D."/>
            <person name="Fronik C."/>
            <person name="Fulton L."/>
            <person name="Fulton B."/>
            <person name="Graves T."/>
            <person name="Minx P."/>
            <person name="Sodergren E."/>
            <person name="Birney E."/>
            <person name="Margulies E.H."/>
            <person name="Herrero J."/>
            <person name="Green E.D."/>
            <person name="Haussler D."/>
            <person name="Siepel A."/>
            <person name="Goldman N."/>
            <person name="Pollard K.S."/>
            <person name="Pedersen J.S."/>
            <person name="Lander E.S."/>
            <person name="Kellis M."/>
        </authorList>
    </citation>
    <scope>NUCLEOTIDE SEQUENCE [LARGE SCALE GENOMIC DNA]</scope>
</reference>
<dbReference type="Proteomes" id="UP000001074">
    <property type="component" value="Unassembled WGS sequence"/>
</dbReference>
<dbReference type="InterPro" id="IPR001810">
    <property type="entry name" value="F-box_dom"/>
</dbReference>
<evidence type="ECO:0000313" key="6">
    <source>
        <dbReference type="Ensembl" id="ENSMLUP00000022214.1"/>
    </source>
</evidence>
<dbReference type="InterPro" id="IPR045048">
    <property type="entry name" value="FBXO31/39"/>
</dbReference>
<protein>
    <recommendedName>
        <fullName evidence="5">F-box domain-containing protein</fullName>
    </recommendedName>
</protein>
<keyword evidence="3" id="KW-0833">Ubl conjugation pathway</keyword>
<dbReference type="EMBL" id="AAPE02047393">
    <property type="status" value="NOT_ANNOTATED_CDS"/>
    <property type="molecule type" value="Genomic_DNA"/>
</dbReference>
<dbReference type="GO" id="GO:0031146">
    <property type="term" value="P:SCF-dependent proteasomal ubiquitin-dependent protein catabolic process"/>
    <property type="evidence" value="ECO:0007669"/>
    <property type="project" value="TreeGrafter"/>
</dbReference>
<evidence type="ECO:0000256" key="3">
    <source>
        <dbReference type="ARBA" id="ARBA00022786"/>
    </source>
</evidence>
<evidence type="ECO:0000256" key="2">
    <source>
        <dbReference type="ARBA" id="ARBA00010611"/>
    </source>
</evidence>
<comment type="pathway">
    <text evidence="1">Protein modification; protein ubiquitination.</text>
</comment>
<dbReference type="InParanoid" id="G1QET1"/>
<dbReference type="GO" id="GO:0016567">
    <property type="term" value="P:protein ubiquitination"/>
    <property type="evidence" value="ECO:0007669"/>
    <property type="project" value="UniProtKB-UniPathway"/>
</dbReference>
<reference evidence="6" key="2">
    <citation type="submission" date="2025-08" db="UniProtKB">
        <authorList>
            <consortium name="Ensembl"/>
        </authorList>
    </citation>
    <scope>IDENTIFICATION</scope>
</reference>
<dbReference type="eggNOG" id="ENOG502QR2A">
    <property type="taxonomic scope" value="Eukaryota"/>
</dbReference>
<evidence type="ECO:0000256" key="1">
    <source>
        <dbReference type="ARBA" id="ARBA00004906"/>
    </source>
</evidence>
<feature type="region of interest" description="Disordered" evidence="4">
    <location>
        <begin position="377"/>
        <end position="409"/>
    </location>
</feature>
<reference evidence="6" key="3">
    <citation type="submission" date="2025-09" db="UniProtKB">
        <authorList>
            <consortium name="Ensembl"/>
        </authorList>
    </citation>
    <scope>IDENTIFICATION</scope>
</reference>
<dbReference type="InterPro" id="IPR036047">
    <property type="entry name" value="F-box-like_dom_sf"/>
</dbReference>
<dbReference type="Pfam" id="PF12937">
    <property type="entry name" value="F-box-like"/>
    <property type="match status" value="1"/>
</dbReference>
<evidence type="ECO:0000259" key="5">
    <source>
        <dbReference type="PROSITE" id="PS50181"/>
    </source>
</evidence>
<evidence type="ECO:0000256" key="4">
    <source>
        <dbReference type="SAM" id="MobiDB-lite"/>
    </source>
</evidence>
<dbReference type="PANTHER" id="PTHR10706">
    <property type="entry name" value="F-BOX FAMILY PROTEIN"/>
    <property type="match status" value="1"/>
</dbReference>
<name>G1QET1_MYOLU</name>
<dbReference type="PROSITE" id="PS50181">
    <property type="entry name" value="FBOX"/>
    <property type="match status" value="1"/>
</dbReference>
<dbReference type="Pfam" id="PF12014">
    <property type="entry name" value="Cyclin_D1_bind"/>
    <property type="match status" value="1"/>
</dbReference>
<accession>G1QET1</accession>
<dbReference type="GeneTree" id="ENSGT00390000001368"/>
<dbReference type="SUPFAM" id="SSF81383">
    <property type="entry name" value="F-box domain"/>
    <property type="match status" value="1"/>
</dbReference>
<organism evidence="6 7">
    <name type="scientific">Myotis lucifugus</name>
    <name type="common">Little brown bat</name>
    <dbReference type="NCBI Taxonomy" id="59463"/>
    <lineage>
        <taxon>Eukaryota</taxon>
        <taxon>Metazoa</taxon>
        <taxon>Chordata</taxon>
        <taxon>Craniata</taxon>
        <taxon>Vertebrata</taxon>
        <taxon>Euteleostomi</taxon>
        <taxon>Mammalia</taxon>
        <taxon>Eutheria</taxon>
        <taxon>Laurasiatheria</taxon>
        <taxon>Chiroptera</taxon>
        <taxon>Yangochiroptera</taxon>
        <taxon>Vespertilionidae</taxon>
        <taxon>Myotis</taxon>
    </lineage>
</organism>
<dbReference type="UniPathway" id="UPA00143"/>
<comment type="similarity">
    <text evidence="2">Belongs to the FBXO31 family.</text>
</comment>
<feature type="domain" description="F-box" evidence="5">
    <location>
        <begin position="59"/>
        <end position="105"/>
    </location>
</feature>
<dbReference type="PANTHER" id="PTHR10706:SF130">
    <property type="entry name" value="F-BOX ONLY PROTEIN 31"/>
    <property type="match status" value="1"/>
</dbReference>
<dbReference type="Ensembl" id="ENSMLUT00000030434.1">
    <property type="protein sequence ID" value="ENSMLUP00000022214.1"/>
    <property type="gene ID" value="ENSMLUG00000022842.1"/>
</dbReference>
<dbReference type="Gene3D" id="1.20.1280.50">
    <property type="match status" value="1"/>
</dbReference>
<dbReference type="AlphaFoldDB" id="G1QET1"/>
<dbReference type="SMART" id="SM00256">
    <property type="entry name" value="FBOX"/>
    <property type="match status" value="1"/>
</dbReference>
<proteinExistence type="inferred from homology"/>
<evidence type="ECO:0000313" key="7">
    <source>
        <dbReference type="Proteomes" id="UP000001074"/>
    </source>
</evidence>
<dbReference type="STRING" id="59463.ENSMLUP00000022214"/>